<keyword evidence="3" id="KW-0285">Flavoprotein</keyword>
<dbReference type="EMBL" id="ML993586">
    <property type="protein sequence ID" value="KAF2169920.1"/>
    <property type="molecule type" value="Genomic_DNA"/>
</dbReference>
<dbReference type="AlphaFoldDB" id="A0A6A6CUQ8"/>
<organism evidence="7 8">
    <name type="scientific">Zasmidium cellare ATCC 36951</name>
    <dbReference type="NCBI Taxonomy" id="1080233"/>
    <lineage>
        <taxon>Eukaryota</taxon>
        <taxon>Fungi</taxon>
        <taxon>Dikarya</taxon>
        <taxon>Ascomycota</taxon>
        <taxon>Pezizomycotina</taxon>
        <taxon>Dothideomycetes</taxon>
        <taxon>Dothideomycetidae</taxon>
        <taxon>Mycosphaerellales</taxon>
        <taxon>Mycosphaerellaceae</taxon>
        <taxon>Zasmidium</taxon>
    </lineage>
</organism>
<proteinExistence type="inferred from homology"/>
<accession>A0A6A6CUQ8</accession>
<evidence type="ECO:0000256" key="5">
    <source>
        <dbReference type="ARBA" id="ARBA00023002"/>
    </source>
</evidence>
<dbReference type="GeneID" id="54565154"/>
<protein>
    <recommendedName>
        <fullName evidence="6">Nitroreductase domain-containing protein</fullName>
    </recommendedName>
</protein>
<dbReference type="PANTHER" id="PTHR43673:SF2">
    <property type="entry name" value="NITROREDUCTASE"/>
    <property type="match status" value="1"/>
</dbReference>
<dbReference type="Pfam" id="PF00881">
    <property type="entry name" value="Nitroreductase"/>
    <property type="match status" value="1"/>
</dbReference>
<dbReference type="GO" id="GO:0016491">
    <property type="term" value="F:oxidoreductase activity"/>
    <property type="evidence" value="ECO:0007669"/>
    <property type="project" value="UniProtKB-KW"/>
</dbReference>
<dbReference type="OrthoDB" id="41362at2759"/>
<dbReference type="InterPro" id="IPR029479">
    <property type="entry name" value="Nitroreductase"/>
</dbReference>
<dbReference type="Gene3D" id="3.40.109.10">
    <property type="entry name" value="NADH Oxidase"/>
    <property type="match status" value="1"/>
</dbReference>
<evidence type="ECO:0000256" key="2">
    <source>
        <dbReference type="ARBA" id="ARBA00007118"/>
    </source>
</evidence>
<keyword evidence="5" id="KW-0560">Oxidoreductase</keyword>
<evidence type="ECO:0000259" key="6">
    <source>
        <dbReference type="Pfam" id="PF00881"/>
    </source>
</evidence>
<dbReference type="CDD" id="cd02136">
    <property type="entry name" value="PnbA_NfnB-like"/>
    <property type="match status" value="1"/>
</dbReference>
<comment type="similarity">
    <text evidence="2">Belongs to the nitroreductase family.</text>
</comment>
<evidence type="ECO:0000256" key="4">
    <source>
        <dbReference type="ARBA" id="ARBA00022643"/>
    </source>
</evidence>
<dbReference type="InterPro" id="IPR000415">
    <property type="entry name" value="Nitroreductase-like"/>
</dbReference>
<comment type="cofactor">
    <cofactor evidence="1">
        <name>FMN</name>
        <dbReference type="ChEBI" id="CHEBI:58210"/>
    </cofactor>
</comment>
<keyword evidence="8" id="KW-1185">Reference proteome</keyword>
<dbReference type="RefSeq" id="XP_033670809.1">
    <property type="nucleotide sequence ID" value="XM_033811882.1"/>
</dbReference>
<evidence type="ECO:0000256" key="1">
    <source>
        <dbReference type="ARBA" id="ARBA00001917"/>
    </source>
</evidence>
<dbReference type="SUPFAM" id="SSF55469">
    <property type="entry name" value="FMN-dependent nitroreductase-like"/>
    <property type="match status" value="1"/>
</dbReference>
<gene>
    <name evidence="7" type="ORF">M409DRAFT_51715</name>
</gene>
<keyword evidence="4" id="KW-0288">FMN</keyword>
<sequence>MTNPTPNSKHLPDLVPSLEDCIRHRHSIRFYKPDPVPQDLLYECLSLAQLAPSNSNIQNWRLTLASGPARDRIVSALQQASQAHGPNVPPLPEQFKHFRSEFGHLLYGEQGYNIPRSAKEEHKAATLRNYEFFGAPVAGVIAMDSSLTVVDAMSVGMFVQTFMLALTERGLGSCLQVSVTGYPEVLREGFGLPEDQAILCGIAVGWPAEHNRVNEIVVPREEVGRVVTMLND</sequence>
<evidence type="ECO:0000313" key="8">
    <source>
        <dbReference type="Proteomes" id="UP000799537"/>
    </source>
</evidence>
<dbReference type="Proteomes" id="UP000799537">
    <property type="component" value="Unassembled WGS sequence"/>
</dbReference>
<evidence type="ECO:0000313" key="7">
    <source>
        <dbReference type="EMBL" id="KAF2169920.1"/>
    </source>
</evidence>
<name>A0A6A6CUQ8_ZASCE</name>
<evidence type="ECO:0000256" key="3">
    <source>
        <dbReference type="ARBA" id="ARBA00022630"/>
    </source>
</evidence>
<feature type="domain" description="Nitroreductase" evidence="6">
    <location>
        <begin position="22"/>
        <end position="206"/>
    </location>
</feature>
<dbReference type="PANTHER" id="PTHR43673">
    <property type="entry name" value="NAD(P)H NITROREDUCTASE YDGI-RELATED"/>
    <property type="match status" value="1"/>
</dbReference>
<reference evidence="7" key="1">
    <citation type="journal article" date="2020" name="Stud. Mycol.">
        <title>101 Dothideomycetes genomes: a test case for predicting lifestyles and emergence of pathogens.</title>
        <authorList>
            <person name="Haridas S."/>
            <person name="Albert R."/>
            <person name="Binder M."/>
            <person name="Bloem J."/>
            <person name="Labutti K."/>
            <person name="Salamov A."/>
            <person name="Andreopoulos B."/>
            <person name="Baker S."/>
            <person name="Barry K."/>
            <person name="Bills G."/>
            <person name="Bluhm B."/>
            <person name="Cannon C."/>
            <person name="Castanera R."/>
            <person name="Culley D."/>
            <person name="Daum C."/>
            <person name="Ezra D."/>
            <person name="Gonzalez J."/>
            <person name="Henrissat B."/>
            <person name="Kuo A."/>
            <person name="Liang C."/>
            <person name="Lipzen A."/>
            <person name="Lutzoni F."/>
            <person name="Magnuson J."/>
            <person name="Mondo S."/>
            <person name="Nolan M."/>
            <person name="Ohm R."/>
            <person name="Pangilinan J."/>
            <person name="Park H.-J."/>
            <person name="Ramirez L."/>
            <person name="Alfaro M."/>
            <person name="Sun H."/>
            <person name="Tritt A."/>
            <person name="Yoshinaga Y."/>
            <person name="Zwiers L.-H."/>
            <person name="Turgeon B."/>
            <person name="Goodwin S."/>
            <person name="Spatafora J."/>
            <person name="Crous P."/>
            <person name="Grigoriev I."/>
        </authorList>
    </citation>
    <scope>NUCLEOTIDE SEQUENCE</scope>
    <source>
        <strain evidence="7">ATCC 36951</strain>
    </source>
</reference>